<comment type="caution">
    <text evidence="1">The sequence shown here is derived from an EMBL/GenBank/DDBJ whole genome shotgun (WGS) entry which is preliminary data.</text>
</comment>
<dbReference type="Gene3D" id="3.40.50.1820">
    <property type="entry name" value="alpha/beta hydrolase"/>
    <property type="match status" value="1"/>
</dbReference>
<dbReference type="EMBL" id="MLFT02000001">
    <property type="protein sequence ID" value="PHT60279.1"/>
    <property type="molecule type" value="Genomic_DNA"/>
</dbReference>
<name>A0A2G2XS46_CAPBA</name>
<dbReference type="PANTHER" id="PTHR31591:SF1">
    <property type="entry name" value="UPF0613 PROTEIN PB24D3.06C"/>
    <property type="match status" value="1"/>
</dbReference>
<sequence length="103" mass="11664">MNRKKLQSEEVLQLSGSSVTRHKYHSLCAYNGEDDLFSSDFSDDQLKQKLGHMSNTPCQEVTGSSLGNSLWQKCKVIFSMGDEYIPDYVDKKALVDRQAQKPC</sequence>
<evidence type="ECO:0000313" key="2">
    <source>
        <dbReference type="Proteomes" id="UP000224567"/>
    </source>
</evidence>
<reference evidence="2" key="2">
    <citation type="journal article" date="2017" name="J. Anim. Genet.">
        <title>Multiple reference genome sequences of hot pepper reveal the massive evolution of plant disease resistance genes by retroduplication.</title>
        <authorList>
            <person name="Kim S."/>
            <person name="Park J."/>
            <person name="Yeom S.-I."/>
            <person name="Kim Y.-M."/>
            <person name="Seo E."/>
            <person name="Kim K.-T."/>
            <person name="Kim M.-S."/>
            <person name="Lee J.M."/>
            <person name="Cheong K."/>
            <person name="Shin H.-S."/>
            <person name="Kim S.-B."/>
            <person name="Han K."/>
            <person name="Lee J."/>
            <person name="Park M."/>
            <person name="Lee H.-A."/>
            <person name="Lee H.-Y."/>
            <person name="Lee Y."/>
            <person name="Oh S."/>
            <person name="Lee J.H."/>
            <person name="Choi E."/>
            <person name="Choi E."/>
            <person name="Lee S.E."/>
            <person name="Jeon J."/>
            <person name="Kim H."/>
            <person name="Choi G."/>
            <person name="Song H."/>
            <person name="Lee J."/>
            <person name="Lee S.-C."/>
            <person name="Kwon J.-K."/>
            <person name="Lee H.-Y."/>
            <person name="Koo N."/>
            <person name="Hong Y."/>
            <person name="Kim R.W."/>
            <person name="Kang W.-H."/>
            <person name="Huh J.H."/>
            <person name="Kang B.-C."/>
            <person name="Yang T.-J."/>
            <person name="Lee Y.-H."/>
            <person name="Bennetzen J.L."/>
            <person name="Choi D."/>
        </authorList>
    </citation>
    <scope>NUCLEOTIDE SEQUENCE [LARGE SCALE GENOMIC DNA]</scope>
    <source>
        <strain evidence="2">cv. PBC81</strain>
    </source>
</reference>
<keyword evidence="2" id="KW-1185">Reference proteome</keyword>
<dbReference type="AlphaFoldDB" id="A0A2G2XS46"/>
<dbReference type="InterPro" id="IPR029058">
    <property type="entry name" value="AB_hydrolase_fold"/>
</dbReference>
<evidence type="ECO:0000313" key="1">
    <source>
        <dbReference type="EMBL" id="PHT60279.1"/>
    </source>
</evidence>
<protein>
    <submittedName>
        <fullName evidence="1">Uncharacterized protein</fullName>
    </submittedName>
</protein>
<reference evidence="1 2" key="1">
    <citation type="journal article" date="2017" name="Genome Biol.">
        <title>New reference genome sequences of hot pepper reveal the massive evolution of plant disease-resistance genes by retroduplication.</title>
        <authorList>
            <person name="Kim S."/>
            <person name="Park J."/>
            <person name="Yeom S.I."/>
            <person name="Kim Y.M."/>
            <person name="Seo E."/>
            <person name="Kim K.T."/>
            <person name="Kim M.S."/>
            <person name="Lee J.M."/>
            <person name="Cheong K."/>
            <person name="Shin H.S."/>
            <person name="Kim S.B."/>
            <person name="Han K."/>
            <person name="Lee J."/>
            <person name="Park M."/>
            <person name="Lee H.A."/>
            <person name="Lee H.Y."/>
            <person name="Lee Y."/>
            <person name="Oh S."/>
            <person name="Lee J.H."/>
            <person name="Choi E."/>
            <person name="Choi E."/>
            <person name="Lee S.E."/>
            <person name="Jeon J."/>
            <person name="Kim H."/>
            <person name="Choi G."/>
            <person name="Song H."/>
            <person name="Lee J."/>
            <person name="Lee S.C."/>
            <person name="Kwon J.K."/>
            <person name="Lee H.Y."/>
            <person name="Koo N."/>
            <person name="Hong Y."/>
            <person name="Kim R.W."/>
            <person name="Kang W.H."/>
            <person name="Huh J.H."/>
            <person name="Kang B.C."/>
            <person name="Yang T.J."/>
            <person name="Lee Y.H."/>
            <person name="Bennetzen J.L."/>
            <person name="Choi D."/>
        </authorList>
    </citation>
    <scope>NUCLEOTIDE SEQUENCE [LARGE SCALE GENOMIC DNA]</scope>
    <source>
        <strain evidence="2">cv. PBC81</strain>
    </source>
</reference>
<proteinExistence type="predicted"/>
<organism evidence="1 2">
    <name type="scientific">Capsicum baccatum</name>
    <name type="common">Peruvian pepper</name>
    <dbReference type="NCBI Taxonomy" id="33114"/>
    <lineage>
        <taxon>Eukaryota</taxon>
        <taxon>Viridiplantae</taxon>
        <taxon>Streptophyta</taxon>
        <taxon>Embryophyta</taxon>
        <taxon>Tracheophyta</taxon>
        <taxon>Spermatophyta</taxon>
        <taxon>Magnoliopsida</taxon>
        <taxon>eudicotyledons</taxon>
        <taxon>Gunneridae</taxon>
        <taxon>Pentapetalae</taxon>
        <taxon>asterids</taxon>
        <taxon>lamiids</taxon>
        <taxon>Solanales</taxon>
        <taxon>Solanaceae</taxon>
        <taxon>Solanoideae</taxon>
        <taxon>Capsiceae</taxon>
        <taxon>Capsicum</taxon>
    </lineage>
</organism>
<dbReference type="Proteomes" id="UP000224567">
    <property type="component" value="Unassembled WGS sequence"/>
</dbReference>
<dbReference type="Pfam" id="PF08538">
    <property type="entry name" value="DUF1749"/>
    <property type="match status" value="1"/>
</dbReference>
<gene>
    <name evidence="1" type="ORF">CQW23_02642</name>
</gene>
<dbReference type="STRING" id="33114.A0A2G2XS46"/>
<dbReference type="PANTHER" id="PTHR31591">
    <property type="entry name" value="UPF0613 PROTEIN PB24D3.06C"/>
    <property type="match status" value="1"/>
</dbReference>
<dbReference type="OrthoDB" id="10034502at2759"/>
<accession>A0A2G2XS46</accession>
<dbReference type="InterPro" id="IPR013744">
    <property type="entry name" value="SidJ"/>
</dbReference>